<dbReference type="GO" id="GO:0030170">
    <property type="term" value="F:pyridoxal phosphate binding"/>
    <property type="evidence" value="ECO:0007669"/>
    <property type="project" value="TreeGrafter"/>
</dbReference>
<dbReference type="CDD" id="cd00616">
    <property type="entry name" value="AHBA_syn"/>
    <property type="match status" value="1"/>
</dbReference>
<evidence type="ECO:0000256" key="1">
    <source>
        <dbReference type="PIRSR" id="PIRSR000390-1"/>
    </source>
</evidence>
<keyword evidence="4" id="KW-0808">Transferase</keyword>
<protein>
    <submittedName>
        <fullName evidence="4">DegT/DnrJ/EryC1/StrS aminotransferase family protein</fullName>
    </submittedName>
</protein>
<feature type="modified residue" description="N6-(pyridoxal phosphate)lysine" evidence="2">
    <location>
        <position position="183"/>
    </location>
</feature>
<name>A0A0G1CEY9_9BACT</name>
<dbReference type="GO" id="GO:0000271">
    <property type="term" value="P:polysaccharide biosynthetic process"/>
    <property type="evidence" value="ECO:0007669"/>
    <property type="project" value="TreeGrafter"/>
</dbReference>
<reference evidence="4 5" key="1">
    <citation type="journal article" date="2015" name="Nature">
        <title>rRNA introns, odd ribosomes, and small enigmatic genomes across a large radiation of phyla.</title>
        <authorList>
            <person name="Brown C.T."/>
            <person name="Hug L.A."/>
            <person name="Thomas B.C."/>
            <person name="Sharon I."/>
            <person name="Castelle C.J."/>
            <person name="Singh A."/>
            <person name="Wilkins M.J."/>
            <person name="Williams K.H."/>
            <person name="Banfield J.F."/>
        </authorList>
    </citation>
    <scope>NUCLEOTIDE SEQUENCE [LARGE SCALE GENOMIC DNA]</scope>
</reference>
<dbReference type="GO" id="GO:0008483">
    <property type="term" value="F:transaminase activity"/>
    <property type="evidence" value="ECO:0007669"/>
    <property type="project" value="UniProtKB-KW"/>
</dbReference>
<dbReference type="InterPro" id="IPR015424">
    <property type="entry name" value="PyrdxlP-dep_Trfase"/>
</dbReference>
<sequence length="364" mass="40112">MKSIPLCQPWFDSVYADRVREQILSTQIGPGPVTAEFASQLASYVGSHYCIVTTSGTVALSVASFTVGLKPGDEILVPAYGVISTINAFASFGLKPKLVDIERQTGCMSPTELKKQITDKTRAVCFVNFSGFTGQNLIEVVRICQERNLPLIEDAACALGHRFGGKSAGTFGDIGTYSFSVPKIITTGQGGALITKSKNYFEKARSFIDQGDSNWRKTNLIRGIGNNFRFNDILASFGLAQLKTIEKRIARKKATYAILQKSLKNKIFQVPSTLPPLHHIVFARKPRALINYLGDHGITAVRQYRTISQHPSYAYLGNRNFPNADFWTKYAVYLPFGLSLTEKEAQKIVEILANSPIALDSIIN</sequence>
<dbReference type="EMBL" id="LCFB01000020">
    <property type="protein sequence ID" value="KKS84380.1"/>
    <property type="molecule type" value="Genomic_DNA"/>
</dbReference>
<keyword evidence="4" id="KW-0032">Aminotransferase</keyword>
<comment type="caution">
    <text evidence="4">The sequence shown here is derived from an EMBL/GenBank/DDBJ whole genome shotgun (WGS) entry which is preliminary data.</text>
</comment>
<dbReference type="PANTHER" id="PTHR30244">
    <property type="entry name" value="TRANSAMINASE"/>
    <property type="match status" value="1"/>
</dbReference>
<evidence type="ECO:0000313" key="4">
    <source>
        <dbReference type="EMBL" id="KKS84380.1"/>
    </source>
</evidence>
<comment type="similarity">
    <text evidence="3">Belongs to the DegT/DnrJ/EryC1 family.</text>
</comment>
<dbReference type="InterPro" id="IPR000653">
    <property type="entry name" value="DegT/StrS_aminotransferase"/>
</dbReference>
<proteinExistence type="inferred from homology"/>
<dbReference type="InterPro" id="IPR015421">
    <property type="entry name" value="PyrdxlP-dep_Trfase_major"/>
</dbReference>
<evidence type="ECO:0000256" key="3">
    <source>
        <dbReference type="RuleBase" id="RU004508"/>
    </source>
</evidence>
<dbReference type="SUPFAM" id="SSF53383">
    <property type="entry name" value="PLP-dependent transferases"/>
    <property type="match status" value="1"/>
</dbReference>
<evidence type="ECO:0000256" key="2">
    <source>
        <dbReference type="PIRSR" id="PIRSR000390-2"/>
    </source>
</evidence>
<dbReference type="STRING" id="1618436.UV59_C0020G0009"/>
<feature type="active site" description="Proton acceptor" evidence="1">
    <location>
        <position position="183"/>
    </location>
</feature>
<organism evidence="4 5">
    <name type="scientific">Candidatus Gottesmanbacteria bacterium GW2011_GWA1_43_11</name>
    <dbReference type="NCBI Taxonomy" id="1618436"/>
    <lineage>
        <taxon>Bacteria</taxon>
        <taxon>Candidatus Gottesmaniibacteriota</taxon>
    </lineage>
</organism>
<dbReference type="Gene3D" id="3.90.1150.10">
    <property type="entry name" value="Aspartate Aminotransferase, domain 1"/>
    <property type="match status" value="1"/>
</dbReference>
<gene>
    <name evidence="4" type="ORF">UV59_C0020G0009</name>
</gene>
<dbReference type="InterPro" id="IPR015422">
    <property type="entry name" value="PyrdxlP-dep_Trfase_small"/>
</dbReference>
<dbReference type="Gene3D" id="3.40.640.10">
    <property type="entry name" value="Type I PLP-dependent aspartate aminotransferase-like (Major domain)"/>
    <property type="match status" value="1"/>
</dbReference>
<dbReference type="AlphaFoldDB" id="A0A0G1CEY9"/>
<dbReference type="Pfam" id="PF01041">
    <property type="entry name" value="DegT_DnrJ_EryC1"/>
    <property type="match status" value="1"/>
</dbReference>
<keyword evidence="2 3" id="KW-0663">Pyridoxal phosphate</keyword>
<dbReference type="Proteomes" id="UP000034543">
    <property type="component" value="Unassembled WGS sequence"/>
</dbReference>
<accession>A0A0G1CEY9</accession>
<dbReference type="PANTHER" id="PTHR30244:SF34">
    <property type="entry name" value="DTDP-4-AMINO-4,6-DIDEOXYGALACTOSE TRANSAMINASE"/>
    <property type="match status" value="1"/>
</dbReference>
<evidence type="ECO:0000313" key="5">
    <source>
        <dbReference type="Proteomes" id="UP000034543"/>
    </source>
</evidence>
<dbReference type="PIRSF" id="PIRSF000390">
    <property type="entry name" value="PLP_StrS"/>
    <property type="match status" value="1"/>
</dbReference>